<reference evidence="3" key="1">
    <citation type="submission" date="2019-04" db="EMBL/GenBank/DDBJ databases">
        <authorList>
            <person name="Melise S."/>
            <person name="Noan J."/>
            <person name="Okalmin O."/>
        </authorList>
    </citation>
    <scope>NUCLEOTIDE SEQUENCE</scope>
    <source>
        <strain evidence="3">FN9</strain>
    </source>
</reference>
<dbReference type="EMBL" id="CAJPIJ010000083">
    <property type="protein sequence ID" value="CAG1970544.1"/>
    <property type="molecule type" value="Genomic_DNA"/>
</dbReference>
<gene>
    <name evidence="3" type="ORF">FUG_LOCUS257809</name>
    <name evidence="2" type="ORF">MDCFG202_LOCUS88759</name>
</gene>
<keyword evidence="1" id="KW-0732">Signal</keyword>
<protein>
    <submittedName>
        <fullName evidence="3">Uncharacterized protein</fullName>
    </submittedName>
</protein>
<proteinExistence type="predicted"/>
<feature type="signal peptide" evidence="1">
    <location>
        <begin position="1"/>
        <end position="24"/>
    </location>
</feature>
<reference evidence="2" key="2">
    <citation type="submission" date="2021-03" db="EMBL/GenBank/DDBJ databases">
        <authorList>
            <person name="Alouane T."/>
            <person name="Langin T."/>
            <person name="Bonhomme L."/>
        </authorList>
    </citation>
    <scope>NUCLEOTIDE SEQUENCE</scope>
    <source>
        <strain evidence="2">MDC_Fg202</strain>
    </source>
</reference>
<dbReference type="EMBL" id="CAAKMV010000130">
    <property type="protein sequence ID" value="VIO57693.1"/>
    <property type="molecule type" value="Genomic_DNA"/>
</dbReference>
<dbReference type="Proteomes" id="UP000746612">
    <property type="component" value="Unassembled WGS sequence"/>
</dbReference>
<accession>A0A4E9ED01</accession>
<evidence type="ECO:0000313" key="2">
    <source>
        <dbReference type="EMBL" id="CAG1970544.1"/>
    </source>
</evidence>
<feature type="chain" id="PRO_5041086105" evidence="1">
    <location>
        <begin position="25"/>
        <end position="247"/>
    </location>
</feature>
<evidence type="ECO:0000256" key="1">
    <source>
        <dbReference type="SAM" id="SignalP"/>
    </source>
</evidence>
<dbReference type="AlphaFoldDB" id="A0A4E9ED01"/>
<organism evidence="3">
    <name type="scientific">Gibberella zeae</name>
    <name type="common">Wheat head blight fungus</name>
    <name type="synonym">Fusarium graminearum</name>
    <dbReference type="NCBI Taxonomy" id="5518"/>
    <lineage>
        <taxon>Eukaryota</taxon>
        <taxon>Fungi</taxon>
        <taxon>Dikarya</taxon>
        <taxon>Ascomycota</taxon>
        <taxon>Pezizomycotina</taxon>
        <taxon>Sordariomycetes</taxon>
        <taxon>Hypocreomycetidae</taxon>
        <taxon>Hypocreales</taxon>
        <taxon>Nectriaceae</taxon>
        <taxon>Fusarium</taxon>
    </lineage>
</organism>
<sequence length="247" mass="27800">MACTYLQNVTVISFIALALRSARSEVYLVGMKLFPAIIIHGQNHHTPSSSLNANESRGLLNLALLPKSSSSSLAVLNGVGDHVQSDKDITSIKSGHRPNDNVNLQNKDKSVIRPILKETFDRIDTLIALDKTLGPNDPKTKQAIKAVEESLKAWKNEMGLEERFRATMKPMSKPAAKPSAEHLTWLRMSMILSARKSSNRDHLENCRRRLKVYRVQLSQKSALFVSRNQPQSYWGKERYIVSPLKKK</sequence>
<evidence type="ECO:0000313" key="3">
    <source>
        <dbReference type="EMBL" id="VIO57693.1"/>
    </source>
</evidence>
<name>A0A4E9ED01_GIBZA</name>